<protein>
    <submittedName>
        <fullName evidence="1">Uncharacterized protein</fullName>
    </submittedName>
</protein>
<organism evidence="1 2">
    <name type="scientific">Virgibacillus kekensis</name>
    <dbReference type="NCBI Taxonomy" id="202261"/>
    <lineage>
        <taxon>Bacteria</taxon>
        <taxon>Bacillati</taxon>
        <taxon>Bacillota</taxon>
        <taxon>Bacilli</taxon>
        <taxon>Bacillales</taxon>
        <taxon>Bacillaceae</taxon>
        <taxon>Virgibacillus</taxon>
    </lineage>
</organism>
<reference evidence="2" key="1">
    <citation type="journal article" date="2019" name="Int. J. Syst. Evol. Microbiol.">
        <title>The Global Catalogue of Microorganisms (GCM) 10K type strain sequencing project: providing services to taxonomists for standard genome sequencing and annotation.</title>
        <authorList>
            <consortium name="The Broad Institute Genomics Platform"/>
            <consortium name="The Broad Institute Genome Sequencing Center for Infectious Disease"/>
            <person name="Wu L."/>
            <person name="Ma J."/>
        </authorList>
    </citation>
    <scope>NUCLEOTIDE SEQUENCE [LARGE SCALE GENOMIC DNA]</scope>
    <source>
        <strain evidence="2">CGMCC 4.7426</strain>
    </source>
</reference>
<evidence type="ECO:0000313" key="1">
    <source>
        <dbReference type="EMBL" id="MFC4559256.1"/>
    </source>
</evidence>
<accession>A0ABV9DKK2</accession>
<evidence type="ECO:0000313" key="2">
    <source>
        <dbReference type="Proteomes" id="UP001595989"/>
    </source>
</evidence>
<name>A0ABV9DKK2_9BACI</name>
<proteinExistence type="predicted"/>
<keyword evidence="2" id="KW-1185">Reference proteome</keyword>
<sequence length="45" mass="5511">MDKYNRPLTIQERFAEYNIDEHKKEIKEQMMEIDTGYEIGEEETD</sequence>
<comment type="caution">
    <text evidence="1">The sequence shown here is derived from an EMBL/GenBank/DDBJ whole genome shotgun (WGS) entry which is preliminary data.</text>
</comment>
<dbReference type="Proteomes" id="UP001595989">
    <property type="component" value="Unassembled WGS sequence"/>
</dbReference>
<gene>
    <name evidence="1" type="ORF">ACFO3D_13740</name>
</gene>
<dbReference type="RefSeq" id="WP_390297026.1">
    <property type="nucleotide sequence ID" value="NZ_JBHSFU010000007.1"/>
</dbReference>
<dbReference type="EMBL" id="JBHSFU010000007">
    <property type="protein sequence ID" value="MFC4559256.1"/>
    <property type="molecule type" value="Genomic_DNA"/>
</dbReference>